<accession>A0A098S6K6</accession>
<proteinExistence type="predicted"/>
<organism evidence="2 3">
    <name type="scientific">Phaeodactylibacter xiamenensis</name>
    <dbReference type="NCBI Taxonomy" id="1524460"/>
    <lineage>
        <taxon>Bacteria</taxon>
        <taxon>Pseudomonadati</taxon>
        <taxon>Bacteroidota</taxon>
        <taxon>Saprospiria</taxon>
        <taxon>Saprospirales</taxon>
        <taxon>Haliscomenobacteraceae</taxon>
        <taxon>Phaeodactylibacter</taxon>
    </lineage>
</organism>
<dbReference type="PANTHER" id="PTHR42535:SF2">
    <property type="entry name" value="CHROMOSOME UNDETERMINED SCAFFOLD_146, WHOLE GENOME SHOTGUN SEQUENCE"/>
    <property type="match status" value="1"/>
</dbReference>
<dbReference type="SUPFAM" id="SSF49899">
    <property type="entry name" value="Concanavalin A-like lectins/glucanases"/>
    <property type="match status" value="1"/>
</dbReference>
<dbReference type="GO" id="GO:0005975">
    <property type="term" value="P:carbohydrate metabolic process"/>
    <property type="evidence" value="ECO:0007669"/>
    <property type="project" value="UniProtKB-ARBA"/>
</dbReference>
<dbReference type="Pfam" id="PF13585">
    <property type="entry name" value="CHU_C"/>
    <property type="match status" value="1"/>
</dbReference>
<dbReference type="Pfam" id="PF13385">
    <property type="entry name" value="Laminin_G_3"/>
    <property type="match status" value="1"/>
</dbReference>
<feature type="signal peptide" evidence="1">
    <location>
        <begin position="1"/>
        <end position="21"/>
    </location>
</feature>
<dbReference type="InterPro" id="IPR026341">
    <property type="entry name" value="T9SS_type_B"/>
</dbReference>
<name>A0A098S6K6_9BACT</name>
<evidence type="ECO:0000313" key="3">
    <source>
        <dbReference type="Proteomes" id="UP000029736"/>
    </source>
</evidence>
<feature type="chain" id="PRO_5001939934" description="LamG-like jellyroll fold domain-containing protein" evidence="1">
    <location>
        <begin position="22"/>
        <end position="418"/>
    </location>
</feature>
<evidence type="ECO:0000256" key="1">
    <source>
        <dbReference type="SAM" id="SignalP"/>
    </source>
</evidence>
<dbReference type="NCBIfam" id="TIGR04131">
    <property type="entry name" value="Bac_Flav_CTERM"/>
    <property type="match status" value="1"/>
</dbReference>
<dbReference type="PANTHER" id="PTHR42535">
    <property type="entry name" value="OOKINETE PROTEIN, PUTATIVE-RELATED"/>
    <property type="match status" value="1"/>
</dbReference>
<dbReference type="InterPro" id="IPR013320">
    <property type="entry name" value="ConA-like_dom_sf"/>
</dbReference>
<sequence>MKSNLYMKTIPITVTFIFVLAAQLAAQTTAGLVAHYRFDGSTNDATGNTANTGAITGNPYYTCGAENDAISFDGQDDEIVILGGPVNDEFDNEDVSVSFYFKPRGGAGTQYLLSKRSPSCFGGNEFYIIYTPSSRTISAFFFETNDRRTIATHQITNTGCWQHLTIVRQGGRVRLHLNGELINVFSTLERINVNNDGDLIIGDSDCKNATEFPFNGLIDELRVYNRALNELEVRELYDAPDRIERDANIVNLFLGDDFNVELSKTCGTVFSWSPTDGISDPFAAEPVITPTEAGELSYEVTISDTVTSCIARDRIVFNVIDPDDLDCNTIFLPTAFTPNNDGLNDTYGISNPYAIPELLTFEIYDRWGNRIFATQDPFERWDGFYRGEVVNAGVVQYALQWVCQGEEQVQTGEIAILR</sequence>
<keyword evidence="3" id="KW-1185">Reference proteome</keyword>
<dbReference type="STRING" id="1524460.IX84_11660"/>
<gene>
    <name evidence="2" type="ORF">IX84_11660</name>
</gene>
<reference evidence="2 3" key="1">
    <citation type="journal article" date="2014" name="Int. J. Syst. Evol. Microbiol.">
        <title>Phaeodactylibacter xiamenensis gen. nov., sp. nov., a member of the family Saprospiraceae isolated from the marine alga Phaeodactylum tricornutum.</title>
        <authorList>
            <person name="Chen Z.Jr."/>
            <person name="Lei X."/>
            <person name="Lai Q."/>
            <person name="Li Y."/>
            <person name="Zhang B."/>
            <person name="Zhang J."/>
            <person name="Zhang H."/>
            <person name="Yang L."/>
            <person name="Zheng W."/>
            <person name="Tian Y."/>
            <person name="Yu Z."/>
            <person name="Xu H.Jr."/>
            <person name="Zheng T."/>
        </authorList>
    </citation>
    <scope>NUCLEOTIDE SEQUENCE [LARGE SCALE GENOMIC DNA]</scope>
    <source>
        <strain evidence="2 3">KD52</strain>
    </source>
</reference>
<dbReference type="Proteomes" id="UP000029736">
    <property type="component" value="Unassembled WGS sequence"/>
</dbReference>
<evidence type="ECO:0008006" key="4">
    <source>
        <dbReference type="Google" id="ProtNLM"/>
    </source>
</evidence>
<dbReference type="EMBL" id="JPOS01000026">
    <property type="protein sequence ID" value="KGE88044.1"/>
    <property type="molecule type" value="Genomic_DNA"/>
</dbReference>
<evidence type="ECO:0000313" key="2">
    <source>
        <dbReference type="EMBL" id="KGE88044.1"/>
    </source>
</evidence>
<dbReference type="AlphaFoldDB" id="A0A098S6K6"/>
<dbReference type="Gene3D" id="2.60.120.200">
    <property type="match status" value="1"/>
</dbReference>
<dbReference type="GO" id="GO:0004553">
    <property type="term" value="F:hydrolase activity, hydrolyzing O-glycosyl compounds"/>
    <property type="evidence" value="ECO:0007669"/>
    <property type="project" value="UniProtKB-ARBA"/>
</dbReference>
<protein>
    <recommendedName>
        <fullName evidence="4">LamG-like jellyroll fold domain-containing protein</fullName>
    </recommendedName>
</protein>
<comment type="caution">
    <text evidence="2">The sequence shown here is derived from an EMBL/GenBank/DDBJ whole genome shotgun (WGS) entry which is preliminary data.</text>
</comment>
<keyword evidence="1" id="KW-0732">Signal</keyword>